<proteinExistence type="predicted"/>
<organism evidence="1 2">
    <name type="scientific">Glomus cerebriforme</name>
    <dbReference type="NCBI Taxonomy" id="658196"/>
    <lineage>
        <taxon>Eukaryota</taxon>
        <taxon>Fungi</taxon>
        <taxon>Fungi incertae sedis</taxon>
        <taxon>Mucoromycota</taxon>
        <taxon>Glomeromycotina</taxon>
        <taxon>Glomeromycetes</taxon>
        <taxon>Glomerales</taxon>
        <taxon>Glomeraceae</taxon>
        <taxon>Glomus</taxon>
    </lineage>
</organism>
<dbReference type="AlphaFoldDB" id="A0A397RXH2"/>
<name>A0A397RXH2_9GLOM</name>
<accession>A0A397RXH2</accession>
<comment type="caution">
    <text evidence="1">The sequence shown here is derived from an EMBL/GenBank/DDBJ whole genome shotgun (WGS) entry which is preliminary data.</text>
</comment>
<dbReference type="EMBL" id="QKYT01001680">
    <property type="protein sequence ID" value="RIA79010.1"/>
    <property type="molecule type" value="Genomic_DNA"/>
</dbReference>
<sequence>MFTSGQAYTAISRCTKWNHIQIINLNRDSFIKNANDILDYPVYRWQLDGD</sequence>
<dbReference type="Proteomes" id="UP000265703">
    <property type="component" value="Unassembled WGS sequence"/>
</dbReference>
<keyword evidence="2" id="KW-1185">Reference proteome</keyword>
<evidence type="ECO:0000313" key="1">
    <source>
        <dbReference type="EMBL" id="RIA79010.1"/>
    </source>
</evidence>
<protein>
    <submittedName>
        <fullName evidence="1">Uncharacterized protein</fullName>
    </submittedName>
</protein>
<gene>
    <name evidence="1" type="ORF">C1645_841789</name>
</gene>
<dbReference type="OrthoDB" id="2445066at2759"/>
<reference evidence="1 2" key="1">
    <citation type="submission" date="2018-06" db="EMBL/GenBank/DDBJ databases">
        <title>Comparative genomics reveals the genomic features of Rhizophagus irregularis, R. cerebriforme, R. diaphanum and Gigaspora rosea, and their symbiotic lifestyle signature.</title>
        <authorList>
            <person name="Morin E."/>
            <person name="San Clemente H."/>
            <person name="Chen E.C.H."/>
            <person name="De La Providencia I."/>
            <person name="Hainaut M."/>
            <person name="Kuo A."/>
            <person name="Kohler A."/>
            <person name="Murat C."/>
            <person name="Tang N."/>
            <person name="Roy S."/>
            <person name="Loubradou J."/>
            <person name="Henrissat B."/>
            <person name="Grigoriev I.V."/>
            <person name="Corradi N."/>
            <person name="Roux C."/>
            <person name="Martin F.M."/>
        </authorList>
    </citation>
    <scope>NUCLEOTIDE SEQUENCE [LARGE SCALE GENOMIC DNA]</scope>
    <source>
        <strain evidence="1 2">DAOM 227022</strain>
    </source>
</reference>
<evidence type="ECO:0000313" key="2">
    <source>
        <dbReference type="Proteomes" id="UP000265703"/>
    </source>
</evidence>